<sequence>MTADHQSVHHDQSAHDQPHDHPDDHPLAPVAEADYRAAMARFASGVTIVTTCLDGVDHAMTASAFTSVSLSPPLVLVCVEKIARFHSAVLSAGTWGVSVLTDDHHHVATRLAHRGRPLRGQLDGIPVHRGLTGAALLSAAAARLECRTVAVHDGGDHSIVVGEVVGSDTPPDPAPALVYYAGGYHAVSTRTDPDLQV</sequence>
<dbReference type="InterPro" id="IPR050268">
    <property type="entry name" value="NADH-dep_flavin_reductase"/>
</dbReference>
<dbReference type="SUPFAM" id="SSF50475">
    <property type="entry name" value="FMN-binding split barrel"/>
    <property type="match status" value="1"/>
</dbReference>
<dbReference type="Proteomes" id="UP000579605">
    <property type="component" value="Unassembled WGS sequence"/>
</dbReference>
<accession>A0A852Z7E7</accession>
<dbReference type="InterPro" id="IPR002563">
    <property type="entry name" value="Flavin_Rdtase-like_dom"/>
</dbReference>
<dbReference type="InterPro" id="IPR012349">
    <property type="entry name" value="Split_barrel_FMN-bd"/>
</dbReference>
<dbReference type="EMBL" id="JACBZH010000001">
    <property type="protein sequence ID" value="NYH88864.1"/>
    <property type="molecule type" value="Genomic_DNA"/>
</dbReference>
<evidence type="ECO:0000313" key="4">
    <source>
        <dbReference type="EMBL" id="NYH88864.1"/>
    </source>
</evidence>
<dbReference type="PANTHER" id="PTHR30466">
    <property type="entry name" value="FLAVIN REDUCTASE"/>
    <property type="match status" value="1"/>
</dbReference>
<evidence type="ECO:0000256" key="2">
    <source>
        <dbReference type="SAM" id="MobiDB-lite"/>
    </source>
</evidence>
<dbReference type="SMART" id="SM00903">
    <property type="entry name" value="Flavin_Reduct"/>
    <property type="match status" value="1"/>
</dbReference>
<feature type="compositionally biased region" description="Basic and acidic residues" evidence="2">
    <location>
        <begin position="1"/>
        <end position="26"/>
    </location>
</feature>
<keyword evidence="5" id="KW-1185">Reference proteome</keyword>
<feature type="domain" description="Flavin reductase like" evidence="3">
    <location>
        <begin position="39"/>
        <end position="186"/>
    </location>
</feature>
<keyword evidence="1" id="KW-0560">Oxidoreductase</keyword>
<dbReference type="PANTHER" id="PTHR30466:SF1">
    <property type="entry name" value="FMN REDUCTASE (NADH) RUTF"/>
    <property type="match status" value="1"/>
</dbReference>
<name>A0A852Z7E7_9ACTN</name>
<organism evidence="4 5">
    <name type="scientific">Actinopolymorpha rutila</name>
    <dbReference type="NCBI Taxonomy" id="446787"/>
    <lineage>
        <taxon>Bacteria</taxon>
        <taxon>Bacillati</taxon>
        <taxon>Actinomycetota</taxon>
        <taxon>Actinomycetes</taxon>
        <taxon>Propionibacteriales</taxon>
        <taxon>Actinopolymorphaceae</taxon>
        <taxon>Actinopolymorpha</taxon>
    </lineage>
</organism>
<protein>
    <submittedName>
        <fullName evidence="4">Flavin reductase (DIM6/NTAB) family NADH-FMN oxidoreductase RutF</fullName>
    </submittedName>
</protein>
<evidence type="ECO:0000256" key="1">
    <source>
        <dbReference type="ARBA" id="ARBA00023002"/>
    </source>
</evidence>
<evidence type="ECO:0000259" key="3">
    <source>
        <dbReference type="SMART" id="SM00903"/>
    </source>
</evidence>
<dbReference type="AlphaFoldDB" id="A0A852Z7E7"/>
<dbReference type="Gene3D" id="2.30.110.10">
    <property type="entry name" value="Electron Transport, Fmn-binding Protein, Chain A"/>
    <property type="match status" value="1"/>
</dbReference>
<feature type="region of interest" description="Disordered" evidence="2">
    <location>
        <begin position="1"/>
        <end position="28"/>
    </location>
</feature>
<evidence type="ECO:0000313" key="5">
    <source>
        <dbReference type="Proteomes" id="UP000579605"/>
    </source>
</evidence>
<dbReference type="Pfam" id="PF01613">
    <property type="entry name" value="Flavin_Reduct"/>
    <property type="match status" value="1"/>
</dbReference>
<dbReference type="GO" id="GO:0042602">
    <property type="term" value="F:riboflavin reductase (NADPH) activity"/>
    <property type="evidence" value="ECO:0007669"/>
    <property type="project" value="TreeGrafter"/>
</dbReference>
<dbReference type="RefSeq" id="WP_337795918.1">
    <property type="nucleotide sequence ID" value="NZ_BAAARR010000003.1"/>
</dbReference>
<gene>
    <name evidence="4" type="ORF">F4554_001502</name>
</gene>
<proteinExistence type="predicted"/>
<dbReference type="GO" id="GO:0010181">
    <property type="term" value="F:FMN binding"/>
    <property type="evidence" value="ECO:0007669"/>
    <property type="project" value="InterPro"/>
</dbReference>
<reference evidence="4 5" key="1">
    <citation type="submission" date="2020-07" db="EMBL/GenBank/DDBJ databases">
        <title>Sequencing the genomes of 1000 actinobacteria strains.</title>
        <authorList>
            <person name="Klenk H.-P."/>
        </authorList>
    </citation>
    <scope>NUCLEOTIDE SEQUENCE [LARGE SCALE GENOMIC DNA]</scope>
    <source>
        <strain evidence="4 5">DSM 18448</strain>
    </source>
</reference>
<comment type="caution">
    <text evidence="4">The sequence shown here is derived from an EMBL/GenBank/DDBJ whole genome shotgun (WGS) entry which is preliminary data.</text>
</comment>